<proteinExistence type="inferred from homology"/>
<dbReference type="Proteomes" id="UP001165740">
    <property type="component" value="Chromosome 1"/>
</dbReference>
<evidence type="ECO:0000313" key="4">
    <source>
        <dbReference type="EnsemblMetazoa" id="BGLB024370-PA"/>
    </source>
</evidence>
<dbReference type="VEuPathDB" id="VectorBase:BGLB024370"/>
<keyword evidence="6" id="KW-1185">Reference proteome</keyword>
<comment type="similarity">
    <text evidence="2">Belongs to the COMM domain-containing protein 3 family.</text>
</comment>
<dbReference type="CDD" id="cd04751">
    <property type="entry name" value="Commd3"/>
    <property type="match status" value="1"/>
</dbReference>
<accession>A0A2C9KWL4</accession>
<dbReference type="Proteomes" id="UP000076420">
    <property type="component" value="Unassembled WGS sequence"/>
</dbReference>
<dbReference type="InterPro" id="IPR017920">
    <property type="entry name" value="COMM"/>
</dbReference>
<gene>
    <name evidence="4" type="primary">106066952</name>
    <name evidence="7" type="synonym">LOC106066952</name>
</gene>
<dbReference type="GO" id="GO:0006814">
    <property type="term" value="P:sodium ion transport"/>
    <property type="evidence" value="ECO:0007669"/>
    <property type="project" value="InterPro"/>
</dbReference>
<evidence type="ECO:0000313" key="7">
    <source>
        <dbReference type="RefSeq" id="XP_013081507.1"/>
    </source>
</evidence>
<feature type="domain" description="COMM" evidence="3">
    <location>
        <begin position="124"/>
        <end position="193"/>
    </location>
</feature>
<dbReference type="PANTHER" id="PTHR31159">
    <property type="entry name" value="COMM DOMAIN-CONTAINING PROTEIN 3"/>
    <property type="match status" value="1"/>
</dbReference>
<name>A0A2C9KWL4_BIOGL</name>
<dbReference type="KEGG" id="bgt:106066952"/>
<dbReference type="Pfam" id="PF21672">
    <property type="entry name" value="COMM_HN"/>
    <property type="match status" value="1"/>
</dbReference>
<evidence type="ECO:0000313" key="6">
    <source>
        <dbReference type="Proteomes" id="UP001165740"/>
    </source>
</evidence>
<dbReference type="AlphaFoldDB" id="A0A2C9KWL4"/>
<dbReference type="PANTHER" id="PTHR31159:SF1">
    <property type="entry name" value="COMM DOMAIN-CONTAINING PROTEIN 3"/>
    <property type="match status" value="1"/>
</dbReference>
<organism evidence="4 5">
    <name type="scientific">Biomphalaria glabrata</name>
    <name type="common">Bloodfluke planorb</name>
    <name type="synonym">Freshwater snail</name>
    <dbReference type="NCBI Taxonomy" id="6526"/>
    <lineage>
        <taxon>Eukaryota</taxon>
        <taxon>Metazoa</taxon>
        <taxon>Spiralia</taxon>
        <taxon>Lophotrochozoa</taxon>
        <taxon>Mollusca</taxon>
        <taxon>Gastropoda</taxon>
        <taxon>Heterobranchia</taxon>
        <taxon>Euthyneura</taxon>
        <taxon>Panpulmonata</taxon>
        <taxon>Hygrophila</taxon>
        <taxon>Lymnaeoidea</taxon>
        <taxon>Planorbidae</taxon>
        <taxon>Biomphalaria</taxon>
    </lineage>
</organism>
<dbReference type="VEuPathDB" id="VectorBase:BGLAX_052756"/>
<reference evidence="4" key="1">
    <citation type="submission" date="2020-05" db="UniProtKB">
        <authorList>
            <consortium name="EnsemblMetazoa"/>
        </authorList>
    </citation>
    <scope>IDENTIFICATION</scope>
    <source>
        <strain evidence="4">BB02</strain>
    </source>
</reference>
<evidence type="ECO:0000256" key="1">
    <source>
        <dbReference type="ARBA" id="ARBA00016548"/>
    </source>
</evidence>
<evidence type="ECO:0000256" key="2">
    <source>
        <dbReference type="ARBA" id="ARBA00093469"/>
    </source>
</evidence>
<evidence type="ECO:0000313" key="5">
    <source>
        <dbReference type="Proteomes" id="UP000076420"/>
    </source>
</evidence>
<dbReference type="PROSITE" id="PS51269">
    <property type="entry name" value="COMM"/>
    <property type="match status" value="1"/>
</dbReference>
<dbReference type="Pfam" id="PF07258">
    <property type="entry name" value="COMM_domain"/>
    <property type="match status" value="1"/>
</dbReference>
<protein>
    <recommendedName>
        <fullName evidence="1">COMM domain-containing protein 3</fullName>
    </recommendedName>
</protein>
<dbReference type="OMA" id="DWRLDYC"/>
<dbReference type="InterPro" id="IPR037355">
    <property type="entry name" value="COMMD3"/>
</dbReference>
<dbReference type="GeneID" id="106066952"/>
<dbReference type="RefSeq" id="XP_013081507.1">
    <property type="nucleotide sequence ID" value="XM_013226053.2"/>
</dbReference>
<dbReference type="STRING" id="6526.A0A2C9KWL4"/>
<reference evidence="7" key="2">
    <citation type="submission" date="2025-04" db="UniProtKB">
        <authorList>
            <consortium name="RefSeq"/>
        </authorList>
    </citation>
    <scope>IDENTIFICATION</scope>
</reference>
<dbReference type="OrthoDB" id="1917519at2759"/>
<evidence type="ECO:0000259" key="3">
    <source>
        <dbReference type="PROSITE" id="PS51269"/>
    </source>
</evidence>
<sequence>MELGASVTENIIIAGDSAFIHDNSYGQLVSCACKGILFEEHRNVIENNPAFKDIDKDVLKAAYSGIVTLVIEAAKHDSTAENLSTFLEDCKYTVDRISTFNKIFLSQKSHIQLLLGKVGSSFPHIVDVEWRLDYYIKSNNLEKIDSAVYLINLKTEEPDEQTIKDIQFSCTLEQLQDLVGKLKDATKCMEKIAQV</sequence>
<dbReference type="EnsemblMetazoa" id="BGLB024370-RA">
    <property type="protein sequence ID" value="BGLB024370-PA"/>
    <property type="gene ID" value="BGLB024370"/>
</dbReference>